<dbReference type="STRING" id="493475.GARC_4268"/>
<dbReference type="eggNOG" id="COG1409">
    <property type="taxonomic scope" value="Bacteria"/>
</dbReference>
<evidence type="ECO:0000313" key="3">
    <source>
        <dbReference type="Proteomes" id="UP000006327"/>
    </source>
</evidence>
<dbReference type="InterPro" id="IPR004843">
    <property type="entry name" value="Calcineurin-like_PHP"/>
</dbReference>
<evidence type="ECO:0000259" key="1">
    <source>
        <dbReference type="Pfam" id="PF00149"/>
    </source>
</evidence>
<dbReference type="InterPro" id="IPR029052">
    <property type="entry name" value="Metallo-depent_PP-like"/>
</dbReference>
<dbReference type="Pfam" id="PF00149">
    <property type="entry name" value="Metallophos"/>
    <property type="match status" value="1"/>
</dbReference>
<dbReference type="Gene3D" id="3.60.21.10">
    <property type="match status" value="1"/>
</dbReference>
<dbReference type="AlphaFoldDB" id="K6ZCQ9"/>
<comment type="caution">
    <text evidence="2">The sequence shown here is derived from an EMBL/GenBank/DDBJ whole genome shotgun (WGS) entry which is preliminary data.</text>
</comment>
<dbReference type="RefSeq" id="WP_007623893.1">
    <property type="nucleotide sequence ID" value="NZ_BAEO01000062.1"/>
</dbReference>
<organism evidence="2 3">
    <name type="scientific">Paraglaciecola arctica BSs20135</name>
    <dbReference type="NCBI Taxonomy" id="493475"/>
    <lineage>
        <taxon>Bacteria</taxon>
        <taxon>Pseudomonadati</taxon>
        <taxon>Pseudomonadota</taxon>
        <taxon>Gammaproteobacteria</taxon>
        <taxon>Alteromonadales</taxon>
        <taxon>Alteromonadaceae</taxon>
        <taxon>Paraglaciecola</taxon>
    </lineage>
</organism>
<dbReference type="SUPFAM" id="SSF56300">
    <property type="entry name" value="Metallo-dependent phosphatases"/>
    <property type="match status" value="1"/>
</dbReference>
<accession>K6ZCQ9</accession>
<sequence>MPNKQQYKGRILPLLSDGMGRELFMSNTEDDFSVEDLSDYIGTLLEELEIQHYGASQDLRSLMAEQVDDNAPWEGDGEVAFLLYFLHYPPVQLMQEIDAIPALKLLWDAMASVAAAPAFTQQQFANLASSLPNTSNVKCNKWGDIYGTHKYEQLDPGWAWTLKNDLLNHLPKWFGKGYGIADFQTHDWDQPFELQSSHDNQVRIAIIGDWGSGKYPLTGLANQNGPACAVMDSLAQLCPPPDYIIHLGDTYYSGTGAHRSPANEEVDNLVNILKLYPNLARNGRCFTLNSNHEMYGGAYGYYQQALTDPLFSSQQNCSYFALEFADWIIAGIDSAYFDPSVLYMQGGLGDQAKNPQYQFLSKLGVSGKKVILMSHHTGLSTDGASSSKYLWDDVTRVITPDYWYWGHIHLGAVYSANANSGSVKSRCIGHSAMPFAIPPGMANCQNTVDWYSDAPLDSTSRLQELYYSSPRAANGFAMLTLSEHGIKEDIYHIGCTTPVWSS</sequence>
<feature type="domain" description="Calcineurin-like phosphoesterase" evidence="1">
    <location>
        <begin position="203"/>
        <end position="409"/>
    </location>
</feature>
<dbReference type="OrthoDB" id="606379at2"/>
<reference evidence="2 3" key="1">
    <citation type="journal article" date="2017" name="Antonie Van Leeuwenhoek">
        <title>Rhizobium rhizosphaerae sp. nov., a novel species isolated from rice rhizosphere.</title>
        <authorList>
            <person name="Zhao J.J."/>
            <person name="Zhang J."/>
            <person name="Zhang R.J."/>
            <person name="Zhang C.W."/>
            <person name="Yin H.Q."/>
            <person name="Zhang X.X."/>
        </authorList>
    </citation>
    <scope>NUCLEOTIDE SEQUENCE [LARGE SCALE GENOMIC DNA]</scope>
    <source>
        <strain evidence="2 3">BSs20135</strain>
    </source>
</reference>
<name>K6ZCQ9_9ALTE</name>
<proteinExistence type="predicted"/>
<dbReference type="Proteomes" id="UP000006327">
    <property type="component" value="Unassembled WGS sequence"/>
</dbReference>
<protein>
    <recommendedName>
        <fullName evidence="1">Calcineurin-like phosphoesterase domain-containing protein</fullName>
    </recommendedName>
</protein>
<dbReference type="EMBL" id="BAEO01000062">
    <property type="protein sequence ID" value="GAC21210.1"/>
    <property type="molecule type" value="Genomic_DNA"/>
</dbReference>
<dbReference type="GO" id="GO:0016787">
    <property type="term" value="F:hydrolase activity"/>
    <property type="evidence" value="ECO:0007669"/>
    <property type="project" value="InterPro"/>
</dbReference>
<evidence type="ECO:0000313" key="2">
    <source>
        <dbReference type="EMBL" id="GAC21210.1"/>
    </source>
</evidence>
<gene>
    <name evidence="2" type="ORF">GARC_4268</name>
</gene>
<keyword evidence="3" id="KW-1185">Reference proteome</keyword>